<evidence type="ECO:0000313" key="3">
    <source>
        <dbReference type="Proteomes" id="UP001290101"/>
    </source>
</evidence>
<protein>
    <submittedName>
        <fullName evidence="2">Uncharacterized protein</fullName>
    </submittedName>
</protein>
<feature type="coiled-coil region" evidence="1">
    <location>
        <begin position="218"/>
        <end position="260"/>
    </location>
</feature>
<proteinExistence type="predicted"/>
<reference evidence="2 3" key="1">
    <citation type="submission" date="2023-12" db="EMBL/GenBank/DDBJ databases">
        <title>Micromonospora sp. nov., isolated from Atacama Desert.</title>
        <authorList>
            <person name="Carro L."/>
            <person name="Golinska P."/>
            <person name="Klenk H.-P."/>
            <person name="Goodfellow M."/>
        </authorList>
    </citation>
    <scope>NUCLEOTIDE SEQUENCE [LARGE SCALE GENOMIC DNA]</scope>
    <source>
        <strain evidence="2 3">4G53</strain>
    </source>
</reference>
<accession>A0ABU5JN36</accession>
<dbReference type="EMBL" id="JAXOTQ010000060">
    <property type="protein sequence ID" value="MDZ5494048.1"/>
    <property type="molecule type" value="Genomic_DNA"/>
</dbReference>
<dbReference type="Proteomes" id="UP001290101">
    <property type="component" value="Unassembled WGS sequence"/>
</dbReference>
<comment type="caution">
    <text evidence="2">The sequence shown here is derived from an EMBL/GenBank/DDBJ whole genome shotgun (WGS) entry which is preliminary data.</text>
</comment>
<gene>
    <name evidence="2" type="ORF">U2F25_32130</name>
</gene>
<keyword evidence="1" id="KW-0175">Coiled coil</keyword>
<sequence>MSNAGPPGEAEEPAVVEIDGLLRKPCPGAEATAAEFEAARSLFIEVHREARWNRWVEAEHAADLETATAVMGQWTRAEPGFRHKTPQEVEEWLASWEAEFEAERAEQERQRRVRAAEYDERRHQARLALVEQQSILKAQVAERTGLQEKTRFPGMEERRRAAEIAMLDADVAETEANIVALMGEVGDPETVVDVNGWLPSHRRELALTDFIYWRCDEVQRLRGEVDRLTAEVGAADRTQRRELRAEADRVRRRFEALRAMAPLEAKDMCPDCFRPAVWHGWSTFGDPAFLGCGPCPAWPRWSARLRCLHEMLSSFQKRHEPAAVPKPQPLAVIPSGKSIDEVIEELSRIRAEHPGAEVRRGSRNRWEIWPSENAAPHSELDR</sequence>
<name>A0ABU5JN36_9ACTN</name>
<evidence type="ECO:0000256" key="1">
    <source>
        <dbReference type="SAM" id="Coils"/>
    </source>
</evidence>
<keyword evidence="3" id="KW-1185">Reference proteome</keyword>
<dbReference type="RefSeq" id="WP_322443569.1">
    <property type="nucleotide sequence ID" value="NZ_JAXOTQ010000060.1"/>
</dbReference>
<organism evidence="2 3">
    <name type="scientific">Micromonospora sicca</name>
    <dbReference type="NCBI Taxonomy" id="2202420"/>
    <lineage>
        <taxon>Bacteria</taxon>
        <taxon>Bacillati</taxon>
        <taxon>Actinomycetota</taxon>
        <taxon>Actinomycetes</taxon>
        <taxon>Micromonosporales</taxon>
        <taxon>Micromonosporaceae</taxon>
        <taxon>Micromonospora</taxon>
    </lineage>
</organism>
<evidence type="ECO:0000313" key="2">
    <source>
        <dbReference type="EMBL" id="MDZ5494048.1"/>
    </source>
</evidence>